<dbReference type="EMBL" id="JACATN010000001">
    <property type="protein sequence ID" value="MBT2159709.1"/>
    <property type="molecule type" value="Genomic_DNA"/>
</dbReference>
<dbReference type="PRINTS" id="PR00080">
    <property type="entry name" value="SDRFAMILY"/>
</dbReference>
<evidence type="ECO:0000256" key="1">
    <source>
        <dbReference type="ARBA" id="ARBA00006484"/>
    </source>
</evidence>
<dbReference type="InterPro" id="IPR020904">
    <property type="entry name" value="Sc_DH/Rdtase_CS"/>
</dbReference>
<evidence type="ECO:0000313" key="5">
    <source>
        <dbReference type="Proteomes" id="UP000740413"/>
    </source>
</evidence>
<evidence type="ECO:0000256" key="3">
    <source>
        <dbReference type="RuleBase" id="RU000363"/>
    </source>
</evidence>
<evidence type="ECO:0000256" key="2">
    <source>
        <dbReference type="ARBA" id="ARBA00023002"/>
    </source>
</evidence>
<protein>
    <submittedName>
        <fullName evidence="4">SDR family oxidoreductase</fullName>
    </submittedName>
</protein>
<accession>A0ABS5W8E2</accession>
<dbReference type="PANTHER" id="PTHR43115:SF4">
    <property type="entry name" value="DEHYDROGENASE_REDUCTASE SDR FAMILY MEMBER 11"/>
    <property type="match status" value="1"/>
</dbReference>
<dbReference type="PRINTS" id="PR00081">
    <property type="entry name" value="GDHRDH"/>
</dbReference>
<comment type="similarity">
    <text evidence="1 3">Belongs to the short-chain dehydrogenases/reductases (SDR) family.</text>
</comment>
<evidence type="ECO:0000313" key="4">
    <source>
        <dbReference type="EMBL" id="MBT2159709.1"/>
    </source>
</evidence>
<dbReference type="Proteomes" id="UP000740413">
    <property type="component" value="Unassembled WGS sequence"/>
</dbReference>
<organism evidence="4 5">
    <name type="scientific">Zobellia barbeyronii</name>
    <dbReference type="NCBI Taxonomy" id="2748009"/>
    <lineage>
        <taxon>Bacteria</taxon>
        <taxon>Pseudomonadati</taxon>
        <taxon>Bacteroidota</taxon>
        <taxon>Flavobacteriia</taxon>
        <taxon>Flavobacteriales</taxon>
        <taxon>Flavobacteriaceae</taxon>
        <taxon>Zobellia</taxon>
    </lineage>
</organism>
<proteinExistence type="inferred from homology"/>
<reference evidence="4 5" key="1">
    <citation type="submission" date="2020-06" db="EMBL/GenBank/DDBJ databases">
        <authorList>
            <person name="Isaeva M.P."/>
            <person name="Chernysheva N.Y."/>
        </authorList>
    </citation>
    <scope>NUCLEOTIDE SEQUENCE [LARGE SCALE GENOMIC DNA]</scope>
    <source>
        <strain evidence="4 5">KMM 6746</strain>
    </source>
</reference>
<dbReference type="PANTHER" id="PTHR43115">
    <property type="entry name" value="DEHYDROGENASE/REDUCTASE SDR FAMILY MEMBER 11"/>
    <property type="match status" value="1"/>
</dbReference>
<dbReference type="Gene3D" id="3.40.50.720">
    <property type="entry name" value="NAD(P)-binding Rossmann-like Domain"/>
    <property type="match status" value="1"/>
</dbReference>
<dbReference type="RefSeq" id="WP_214610003.1">
    <property type="nucleotide sequence ID" value="NZ_JACATN010000001.1"/>
</dbReference>
<comment type="caution">
    <text evidence="4">The sequence shown here is derived from an EMBL/GenBank/DDBJ whole genome shotgun (WGS) entry which is preliminary data.</text>
</comment>
<dbReference type="InterPro" id="IPR036291">
    <property type="entry name" value="NAD(P)-bd_dom_sf"/>
</dbReference>
<dbReference type="PIRSF" id="PIRSF000126">
    <property type="entry name" value="11-beta-HSD1"/>
    <property type="match status" value="1"/>
</dbReference>
<keyword evidence="2" id="KW-0560">Oxidoreductase</keyword>
<dbReference type="SUPFAM" id="SSF51735">
    <property type="entry name" value="NAD(P)-binding Rossmann-fold domains"/>
    <property type="match status" value="1"/>
</dbReference>
<keyword evidence="5" id="KW-1185">Reference proteome</keyword>
<reference evidence="5" key="2">
    <citation type="submission" date="2023-07" db="EMBL/GenBank/DDBJ databases">
        <title>Zobellia barbeyronii sp. nov., a new marine flavobacterium, isolated from green and red algae.</title>
        <authorList>
            <person name="Nedashkovskaya O.I."/>
            <person name="Otstavnykh N."/>
            <person name="Zhukova N."/>
            <person name="Guzev K."/>
            <person name="Chausova V."/>
            <person name="Tekutyeva L."/>
            <person name="Mikhailov V."/>
            <person name="Isaeva M."/>
        </authorList>
    </citation>
    <scope>NUCLEOTIDE SEQUENCE [LARGE SCALE GENOMIC DNA]</scope>
    <source>
        <strain evidence="5">KMM 6746</strain>
    </source>
</reference>
<dbReference type="PROSITE" id="PS00061">
    <property type="entry name" value="ADH_SHORT"/>
    <property type="match status" value="1"/>
</dbReference>
<name>A0ABS5W8E2_9FLAO</name>
<dbReference type="InterPro" id="IPR002347">
    <property type="entry name" value="SDR_fam"/>
</dbReference>
<sequence length="247" mass="26996">MDIKGKVIIITGASSGIGEATALKLSNEGAKVVLTARRKEKLEELKKKIEGQGGEALIVTGDVTKKSDYEELVKKTLEEFKTIDALINNAGLMPLSFVEKLKTDEWEKMVDVNIKGVLNGVAAVLPTMIKNKSGNIINISSSAAHKYFPGGAVYCATKSAVKMFSEGLRQELAPKYGINVTSIEPGAVSTELTNTITDEDIKEMFKDMQKMTFLEAEDIAEAIYYTLVQPARANINDVFIMPTQQQQ</sequence>
<dbReference type="Pfam" id="PF00106">
    <property type="entry name" value="adh_short"/>
    <property type="match status" value="1"/>
</dbReference>
<gene>
    <name evidence="4" type="ORF">HW347_00450</name>
</gene>